<dbReference type="Gene3D" id="1.10.10.60">
    <property type="entry name" value="Homeodomain-like"/>
    <property type="match status" value="2"/>
</dbReference>
<dbReference type="Gene3D" id="2.60.120.10">
    <property type="entry name" value="Jelly Rolls"/>
    <property type="match status" value="1"/>
</dbReference>
<feature type="domain" description="HTH araC/xylS-type" evidence="4">
    <location>
        <begin position="286"/>
        <end position="384"/>
    </location>
</feature>
<keyword evidence="3" id="KW-0804">Transcription</keyword>
<dbReference type="InterPro" id="IPR037923">
    <property type="entry name" value="HTH-like"/>
</dbReference>
<dbReference type="AlphaFoldDB" id="A0A2I1K0H0"/>
<dbReference type="EMBL" id="PKHE01000008">
    <property type="protein sequence ID" value="PKY89148.1"/>
    <property type="molecule type" value="Genomic_DNA"/>
</dbReference>
<organism evidence="5 6">
    <name type="scientific">Falseniella ignava</name>
    <dbReference type="NCBI Taxonomy" id="137730"/>
    <lineage>
        <taxon>Bacteria</taxon>
        <taxon>Bacillati</taxon>
        <taxon>Bacillota</taxon>
        <taxon>Bacilli</taxon>
        <taxon>Lactobacillales</taxon>
        <taxon>Aerococcaceae</taxon>
        <taxon>Falseniella</taxon>
    </lineage>
</organism>
<name>A0A2I1K0H0_9LACT</name>
<dbReference type="PANTHER" id="PTHR43280:SF2">
    <property type="entry name" value="HTH-TYPE TRANSCRIPTIONAL REGULATOR EXSA"/>
    <property type="match status" value="1"/>
</dbReference>
<dbReference type="InterPro" id="IPR009057">
    <property type="entry name" value="Homeodomain-like_sf"/>
</dbReference>
<accession>A0A2I1K0H0</accession>
<dbReference type="InterPro" id="IPR018062">
    <property type="entry name" value="HTH_AraC-typ_CS"/>
</dbReference>
<dbReference type="SUPFAM" id="SSF51215">
    <property type="entry name" value="Regulatory protein AraC"/>
    <property type="match status" value="1"/>
</dbReference>
<dbReference type="SMART" id="SM00342">
    <property type="entry name" value="HTH_ARAC"/>
    <property type="match status" value="1"/>
</dbReference>
<dbReference type="InterPro" id="IPR003313">
    <property type="entry name" value="AraC-bd"/>
</dbReference>
<dbReference type="PROSITE" id="PS01124">
    <property type="entry name" value="HTH_ARAC_FAMILY_2"/>
    <property type="match status" value="1"/>
</dbReference>
<evidence type="ECO:0000256" key="3">
    <source>
        <dbReference type="ARBA" id="ARBA00023163"/>
    </source>
</evidence>
<keyword evidence="1" id="KW-0805">Transcription regulation</keyword>
<dbReference type="PROSITE" id="PS00041">
    <property type="entry name" value="HTH_ARAC_FAMILY_1"/>
    <property type="match status" value="1"/>
</dbReference>
<dbReference type="PANTHER" id="PTHR43280">
    <property type="entry name" value="ARAC-FAMILY TRANSCRIPTIONAL REGULATOR"/>
    <property type="match status" value="1"/>
</dbReference>
<evidence type="ECO:0000313" key="6">
    <source>
        <dbReference type="Proteomes" id="UP000234384"/>
    </source>
</evidence>
<dbReference type="Pfam" id="PF12833">
    <property type="entry name" value="HTH_18"/>
    <property type="match status" value="1"/>
</dbReference>
<dbReference type="GO" id="GO:0043565">
    <property type="term" value="F:sequence-specific DNA binding"/>
    <property type="evidence" value="ECO:0007669"/>
    <property type="project" value="InterPro"/>
</dbReference>
<evidence type="ECO:0000313" key="5">
    <source>
        <dbReference type="EMBL" id="PKY89148.1"/>
    </source>
</evidence>
<gene>
    <name evidence="5" type="ORF">CYJ57_04200</name>
</gene>
<evidence type="ECO:0000256" key="2">
    <source>
        <dbReference type="ARBA" id="ARBA00023125"/>
    </source>
</evidence>
<dbReference type="SUPFAM" id="SSF46689">
    <property type="entry name" value="Homeodomain-like"/>
    <property type="match status" value="2"/>
</dbReference>
<dbReference type="InterPro" id="IPR014710">
    <property type="entry name" value="RmlC-like_jellyroll"/>
</dbReference>
<dbReference type="GO" id="GO:0003700">
    <property type="term" value="F:DNA-binding transcription factor activity"/>
    <property type="evidence" value="ECO:0007669"/>
    <property type="project" value="InterPro"/>
</dbReference>
<evidence type="ECO:0000256" key="1">
    <source>
        <dbReference type="ARBA" id="ARBA00023015"/>
    </source>
</evidence>
<evidence type="ECO:0000259" key="4">
    <source>
        <dbReference type="PROSITE" id="PS01124"/>
    </source>
</evidence>
<dbReference type="Pfam" id="PF02311">
    <property type="entry name" value="AraC_binding"/>
    <property type="match status" value="1"/>
</dbReference>
<dbReference type="OrthoDB" id="2713997at2"/>
<dbReference type="Proteomes" id="UP000234384">
    <property type="component" value="Unassembled WGS sequence"/>
</dbReference>
<dbReference type="RefSeq" id="WP_101954199.1">
    <property type="nucleotide sequence ID" value="NZ_PKHE01000008.1"/>
</dbReference>
<dbReference type="InterPro" id="IPR018060">
    <property type="entry name" value="HTH_AraC"/>
</dbReference>
<protein>
    <recommendedName>
        <fullName evidence="4">HTH araC/xylS-type domain-containing protein</fullName>
    </recommendedName>
</protein>
<comment type="caution">
    <text evidence="5">The sequence shown here is derived from an EMBL/GenBank/DDBJ whole genome shotgun (WGS) entry which is preliminary data.</text>
</comment>
<keyword evidence="2" id="KW-0238">DNA-binding</keyword>
<sequence>MFFKTTSEKSTEFFSFVSANQSNQISLKKKVTINKHDSQVFLRFTKKVHLKPFEGLALVVFAKDPSDPSTYQSYILADHIQVNPGVYFNTLTVTRDCTVYMQPTSQAAPKMFSSAQLLTSGEFETQLSVDHIYGIIYQMKSHSESIPFHLGPYYELLVIDQGELDVIIDSDHQHIKKNDCLILRSDQPYQKQQGSSEMVAYISILFEASGIPESALAQPMNLGTANRQMIERIIKLAEYPEQFVYPNDEIKLKLATLILQLIQGQTPSAEEPITSMRENYENDLFQSILDFLDQNIATHNQVNDLVEHFALSRSTLQNLFKKYLNMTPKNYINQVRLDRSKHMIRNTQMTLSQIADYLGYGSIQYFSRAFNQAFGMSPSQYAKSMIQ</sequence>
<proteinExistence type="predicted"/>
<reference evidence="5 6" key="1">
    <citation type="submission" date="2017-12" db="EMBL/GenBank/DDBJ databases">
        <title>Phylogenetic diversity of female urinary microbiome.</title>
        <authorList>
            <person name="Thomas-White K."/>
            <person name="Wolfe A.J."/>
        </authorList>
    </citation>
    <scope>NUCLEOTIDE SEQUENCE [LARGE SCALE GENOMIC DNA]</scope>
    <source>
        <strain evidence="5 6">UMB0898</strain>
    </source>
</reference>
<dbReference type="PRINTS" id="PR00032">
    <property type="entry name" value="HTHARAC"/>
</dbReference>
<dbReference type="InterPro" id="IPR020449">
    <property type="entry name" value="Tscrpt_reg_AraC-type_HTH"/>
</dbReference>